<dbReference type="AlphaFoldDB" id="A0A6A5XB38"/>
<feature type="transmembrane region" description="Helical" evidence="6">
    <location>
        <begin position="125"/>
        <end position="147"/>
    </location>
</feature>
<feature type="transmembrane region" description="Helical" evidence="6">
    <location>
        <begin position="465"/>
        <end position="483"/>
    </location>
</feature>
<comment type="subcellular location">
    <subcellularLocation>
        <location evidence="1">Membrane</location>
        <topology evidence="1">Multi-pass membrane protein</topology>
    </subcellularLocation>
</comment>
<feature type="transmembrane region" description="Helical" evidence="6">
    <location>
        <begin position="518"/>
        <end position="537"/>
    </location>
</feature>
<dbReference type="PIRSF" id="PIRSF006060">
    <property type="entry name" value="AA_transporter"/>
    <property type="match status" value="1"/>
</dbReference>
<protein>
    <submittedName>
        <fullName evidence="7">Amino acid transporter</fullName>
    </submittedName>
</protein>
<evidence type="ECO:0000313" key="7">
    <source>
        <dbReference type="EMBL" id="KAF2010113.1"/>
    </source>
</evidence>
<feature type="region of interest" description="Disordered" evidence="5">
    <location>
        <begin position="1"/>
        <end position="38"/>
    </location>
</feature>
<organism evidence="7 8">
    <name type="scientific">Aaosphaeria arxii CBS 175.79</name>
    <dbReference type="NCBI Taxonomy" id="1450172"/>
    <lineage>
        <taxon>Eukaryota</taxon>
        <taxon>Fungi</taxon>
        <taxon>Dikarya</taxon>
        <taxon>Ascomycota</taxon>
        <taxon>Pezizomycotina</taxon>
        <taxon>Dothideomycetes</taxon>
        <taxon>Pleosporomycetidae</taxon>
        <taxon>Pleosporales</taxon>
        <taxon>Pleosporales incertae sedis</taxon>
        <taxon>Aaosphaeria</taxon>
    </lineage>
</organism>
<feature type="transmembrane region" description="Helical" evidence="6">
    <location>
        <begin position="167"/>
        <end position="183"/>
    </location>
</feature>
<feature type="transmembrane region" description="Helical" evidence="6">
    <location>
        <begin position="258"/>
        <end position="275"/>
    </location>
</feature>
<dbReference type="GO" id="GO:0015179">
    <property type="term" value="F:L-amino acid transmembrane transporter activity"/>
    <property type="evidence" value="ECO:0007669"/>
    <property type="project" value="TreeGrafter"/>
</dbReference>
<feature type="transmembrane region" description="Helical" evidence="6">
    <location>
        <begin position="195"/>
        <end position="217"/>
    </location>
</feature>
<feature type="transmembrane region" description="Helical" evidence="6">
    <location>
        <begin position="83"/>
        <end position="104"/>
    </location>
</feature>
<feature type="transmembrane region" description="Helical" evidence="6">
    <location>
        <begin position="44"/>
        <end position="63"/>
    </location>
</feature>
<dbReference type="PANTHER" id="PTHR11785:SF402">
    <property type="entry name" value="AMINO ACID TRANSPORTER (EUROFUNG)"/>
    <property type="match status" value="1"/>
</dbReference>
<keyword evidence="4 6" id="KW-0472">Membrane</keyword>
<dbReference type="OrthoDB" id="10062876at2759"/>
<dbReference type="Proteomes" id="UP000799778">
    <property type="component" value="Unassembled WGS sequence"/>
</dbReference>
<keyword evidence="3 6" id="KW-1133">Transmembrane helix</keyword>
<dbReference type="InterPro" id="IPR002293">
    <property type="entry name" value="AA/rel_permease1"/>
</dbReference>
<dbReference type="Pfam" id="PF13520">
    <property type="entry name" value="AA_permease_2"/>
    <property type="match status" value="1"/>
</dbReference>
<dbReference type="GO" id="GO:0016020">
    <property type="term" value="C:membrane"/>
    <property type="evidence" value="ECO:0007669"/>
    <property type="project" value="UniProtKB-SubCell"/>
</dbReference>
<gene>
    <name evidence="7" type="ORF">BU24DRAFT_400806</name>
</gene>
<reference evidence="7" key="1">
    <citation type="journal article" date="2020" name="Stud. Mycol.">
        <title>101 Dothideomycetes genomes: a test case for predicting lifestyles and emergence of pathogens.</title>
        <authorList>
            <person name="Haridas S."/>
            <person name="Albert R."/>
            <person name="Binder M."/>
            <person name="Bloem J."/>
            <person name="Labutti K."/>
            <person name="Salamov A."/>
            <person name="Andreopoulos B."/>
            <person name="Baker S."/>
            <person name="Barry K."/>
            <person name="Bills G."/>
            <person name="Bluhm B."/>
            <person name="Cannon C."/>
            <person name="Castanera R."/>
            <person name="Culley D."/>
            <person name="Daum C."/>
            <person name="Ezra D."/>
            <person name="Gonzalez J."/>
            <person name="Henrissat B."/>
            <person name="Kuo A."/>
            <person name="Liang C."/>
            <person name="Lipzen A."/>
            <person name="Lutzoni F."/>
            <person name="Magnuson J."/>
            <person name="Mondo S."/>
            <person name="Nolan M."/>
            <person name="Ohm R."/>
            <person name="Pangilinan J."/>
            <person name="Park H.-J."/>
            <person name="Ramirez L."/>
            <person name="Alfaro M."/>
            <person name="Sun H."/>
            <person name="Tritt A."/>
            <person name="Yoshinaga Y."/>
            <person name="Zwiers L.-H."/>
            <person name="Turgeon B."/>
            <person name="Goodwin S."/>
            <person name="Spatafora J."/>
            <person name="Crous P."/>
            <person name="Grigoriev I."/>
        </authorList>
    </citation>
    <scope>NUCLEOTIDE SEQUENCE</scope>
    <source>
        <strain evidence="7">CBS 175.79</strain>
    </source>
</reference>
<dbReference type="InterPro" id="IPR050598">
    <property type="entry name" value="AminoAcid_Transporter"/>
</dbReference>
<evidence type="ECO:0000256" key="3">
    <source>
        <dbReference type="ARBA" id="ARBA00022989"/>
    </source>
</evidence>
<keyword evidence="8" id="KW-1185">Reference proteome</keyword>
<evidence type="ECO:0000256" key="5">
    <source>
        <dbReference type="SAM" id="MobiDB-lite"/>
    </source>
</evidence>
<dbReference type="RefSeq" id="XP_033378452.1">
    <property type="nucleotide sequence ID" value="XM_033525470.1"/>
</dbReference>
<feature type="region of interest" description="Disordered" evidence="5">
    <location>
        <begin position="403"/>
        <end position="429"/>
    </location>
</feature>
<feature type="transmembrane region" description="Helical" evidence="6">
    <location>
        <begin position="495"/>
        <end position="512"/>
    </location>
</feature>
<evidence type="ECO:0000256" key="6">
    <source>
        <dbReference type="SAM" id="Phobius"/>
    </source>
</evidence>
<evidence type="ECO:0000256" key="4">
    <source>
        <dbReference type="ARBA" id="ARBA00023136"/>
    </source>
</evidence>
<evidence type="ECO:0000256" key="2">
    <source>
        <dbReference type="ARBA" id="ARBA00022692"/>
    </source>
</evidence>
<feature type="transmembrane region" description="Helical" evidence="6">
    <location>
        <begin position="440"/>
        <end position="459"/>
    </location>
</feature>
<proteinExistence type="predicted"/>
<dbReference type="Gene3D" id="1.20.1740.10">
    <property type="entry name" value="Amino acid/polyamine transporter I"/>
    <property type="match status" value="1"/>
</dbReference>
<evidence type="ECO:0000256" key="1">
    <source>
        <dbReference type="ARBA" id="ARBA00004141"/>
    </source>
</evidence>
<evidence type="ECO:0000313" key="8">
    <source>
        <dbReference type="Proteomes" id="UP000799778"/>
    </source>
</evidence>
<dbReference type="GeneID" id="54282867"/>
<feature type="compositionally biased region" description="Low complexity" evidence="5">
    <location>
        <begin position="15"/>
        <end position="38"/>
    </location>
</feature>
<feature type="compositionally biased region" description="Polar residues" evidence="5">
    <location>
        <begin position="1"/>
        <end position="12"/>
    </location>
</feature>
<feature type="transmembrane region" description="Helical" evidence="6">
    <location>
        <begin position="337"/>
        <end position="359"/>
    </location>
</feature>
<feature type="compositionally biased region" description="Acidic residues" evidence="5">
    <location>
        <begin position="419"/>
        <end position="429"/>
    </location>
</feature>
<dbReference type="PANTHER" id="PTHR11785">
    <property type="entry name" value="AMINO ACID TRANSPORTER"/>
    <property type="match status" value="1"/>
</dbReference>
<dbReference type="EMBL" id="ML978077">
    <property type="protein sequence ID" value="KAF2010113.1"/>
    <property type="molecule type" value="Genomic_DNA"/>
</dbReference>
<name>A0A6A5XB38_9PLEO</name>
<keyword evidence="2 6" id="KW-0812">Transmembrane</keyword>
<accession>A0A6A5XB38</accession>
<sequence>MPTENTPLLQDQENQDSQAQPSIPPSSQSQNVPSQPHSTFARRLTATSAFTLLISIIIGSGIFSSPGPIDANVPSPGAALLTWLVGGIVAWTGALTMAELGTLFPGPGGIQPYLSHMYGEVFGFLAAWSWVVATMPATLAILSVAFVESVYSSLGVNDAAPGVVHKLWGLLVVGTVTVLNSISTRTSTRLGSFFVGVKFLSVFLLIVAGVAAVGVFVTRGRDLGGGDWHQRGWFEKRETVLPDGGTIRWEEVGVWESLGFYSTALYGALWAYSGWDKANYVAAELKNPRKQLPLAINTAIPTIIVCYVAANAVYYVLLPWKVVSITDAAAVTAVTHFLGKTVAYIATFLICLVIAGSALGNSFVAGRMTVAAANKGWIPAVFGTVGQIGPFKISHHLRSSKDASNADASSASSPTLIDQSDDDTSDEDALDRGDSPINALLLNFLLSAIYILLFPMRTLLTLNGLAEYFFFFLTVLGAIVLRFREPDLERPVKPSIVVPGVFCVISGFVVVRGAVGEVLQAGVLVGVWALGGVWWAVRGRRGRD</sequence>
<feature type="transmembrane region" description="Helical" evidence="6">
    <location>
        <begin position="296"/>
        <end position="317"/>
    </location>
</feature>
<feature type="compositionally biased region" description="Low complexity" evidence="5">
    <location>
        <begin position="403"/>
        <end position="413"/>
    </location>
</feature>